<evidence type="ECO:0000256" key="2">
    <source>
        <dbReference type="ARBA" id="ARBA00010617"/>
    </source>
</evidence>
<dbReference type="AlphaFoldDB" id="A0A8S0W3M8"/>
<name>A0A8S0W3M8_CYCAE</name>
<proteinExistence type="inferred from homology"/>
<reference evidence="8 9" key="1">
    <citation type="submission" date="2020-01" db="EMBL/GenBank/DDBJ databases">
        <authorList>
            <person name="Gupta K D."/>
        </authorList>
    </citation>
    <scope>NUCLEOTIDE SEQUENCE [LARGE SCALE GENOMIC DNA]</scope>
</reference>
<keyword evidence="6" id="KW-0408">Iron</keyword>
<evidence type="ECO:0000256" key="4">
    <source>
        <dbReference type="ARBA" id="ARBA00022723"/>
    </source>
</evidence>
<comment type="caution">
    <text evidence="8">The sequence shown here is derived from an EMBL/GenBank/DDBJ whole genome shotgun (WGS) entry which is preliminary data.</text>
</comment>
<dbReference type="GO" id="GO:0016705">
    <property type="term" value="F:oxidoreductase activity, acting on paired donors, with incorporation or reduction of molecular oxygen"/>
    <property type="evidence" value="ECO:0007669"/>
    <property type="project" value="InterPro"/>
</dbReference>
<dbReference type="EMBL" id="CACVBS010000032">
    <property type="protein sequence ID" value="CAA7261124.1"/>
    <property type="molecule type" value="Genomic_DNA"/>
</dbReference>
<dbReference type="InterPro" id="IPR036396">
    <property type="entry name" value="Cyt_P450_sf"/>
</dbReference>
<dbReference type="OrthoDB" id="1055148at2759"/>
<gene>
    <name evidence="8" type="ORF">AAE3_LOCUS3406</name>
</gene>
<evidence type="ECO:0000313" key="8">
    <source>
        <dbReference type="EMBL" id="CAA7261124.1"/>
    </source>
</evidence>
<dbReference type="Gene3D" id="1.10.630.10">
    <property type="entry name" value="Cytochrome P450"/>
    <property type="match status" value="1"/>
</dbReference>
<dbReference type="GO" id="GO:0020037">
    <property type="term" value="F:heme binding"/>
    <property type="evidence" value="ECO:0007669"/>
    <property type="project" value="InterPro"/>
</dbReference>
<sequence length="267" mass="29927">MDLCSSWTLCFGPVNDMKASRIPLGLLKFADAESQDRPTVKLLSVTFVNLKEIGTWAAPDYSSQDSWGDTLAASCLPIQVGGVCNDDAQRFLVKGQYFIAVPRLGRKRRGAGLIAGAAINVNMISLNASFSSALVLGLVYYIYTKVRNNGPYSHLPLPPGPKRLPLIGNILDLPRKFEWETYHKWCAELNTDILYLNFAGTNVVVLDTYEAAYDLLEKRSSIYSGRPQQTMANELMGWEFSPGFMPYGEKWCVFEQYYRPARVQWGV</sequence>
<dbReference type="SUPFAM" id="SSF48264">
    <property type="entry name" value="Cytochrome P450"/>
    <property type="match status" value="1"/>
</dbReference>
<protein>
    <recommendedName>
        <fullName evidence="10">Cytochrome P450</fullName>
    </recommendedName>
</protein>
<evidence type="ECO:0000313" key="9">
    <source>
        <dbReference type="Proteomes" id="UP000467700"/>
    </source>
</evidence>
<organism evidence="8 9">
    <name type="scientific">Cyclocybe aegerita</name>
    <name type="common">Black poplar mushroom</name>
    <name type="synonym">Agrocybe aegerita</name>
    <dbReference type="NCBI Taxonomy" id="1973307"/>
    <lineage>
        <taxon>Eukaryota</taxon>
        <taxon>Fungi</taxon>
        <taxon>Dikarya</taxon>
        <taxon>Basidiomycota</taxon>
        <taxon>Agaricomycotina</taxon>
        <taxon>Agaricomycetes</taxon>
        <taxon>Agaricomycetidae</taxon>
        <taxon>Agaricales</taxon>
        <taxon>Agaricineae</taxon>
        <taxon>Bolbitiaceae</taxon>
        <taxon>Cyclocybe</taxon>
    </lineage>
</organism>
<dbReference type="GO" id="GO:0004497">
    <property type="term" value="F:monooxygenase activity"/>
    <property type="evidence" value="ECO:0007669"/>
    <property type="project" value="UniProtKB-KW"/>
</dbReference>
<keyword evidence="4" id="KW-0479">Metal-binding</keyword>
<keyword evidence="5" id="KW-0560">Oxidoreductase</keyword>
<evidence type="ECO:0000256" key="5">
    <source>
        <dbReference type="ARBA" id="ARBA00023002"/>
    </source>
</evidence>
<dbReference type="Proteomes" id="UP000467700">
    <property type="component" value="Unassembled WGS sequence"/>
</dbReference>
<keyword evidence="9" id="KW-1185">Reference proteome</keyword>
<comment type="similarity">
    <text evidence="2">Belongs to the cytochrome P450 family.</text>
</comment>
<keyword evidence="3" id="KW-0349">Heme</keyword>
<evidence type="ECO:0008006" key="10">
    <source>
        <dbReference type="Google" id="ProtNLM"/>
    </source>
</evidence>
<dbReference type="PANTHER" id="PTHR46300">
    <property type="entry name" value="P450, PUTATIVE (EUROFUNG)-RELATED-RELATED"/>
    <property type="match status" value="1"/>
</dbReference>
<evidence type="ECO:0000256" key="3">
    <source>
        <dbReference type="ARBA" id="ARBA00022617"/>
    </source>
</evidence>
<comment type="cofactor">
    <cofactor evidence="1">
        <name>heme</name>
        <dbReference type="ChEBI" id="CHEBI:30413"/>
    </cofactor>
</comment>
<dbReference type="InterPro" id="IPR050364">
    <property type="entry name" value="Cytochrome_P450_fung"/>
</dbReference>
<evidence type="ECO:0000256" key="7">
    <source>
        <dbReference type="ARBA" id="ARBA00023033"/>
    </source>
</evidence>
<evidence type="ECO:0000256" key="1">
    <source>
        <dbReference type="ARBA" id="ARBA00001971"/>
    </source>
</evidence>
<dbReference type="InterPro" id="IPR001128">
    <property type="entry name" value="Cyt_P450"/>
</dbReference>
<keyword evidence="7" id="KW-0503">Monooxygenase</keyword>
<accession>A0A8S0W3M8</accession>
<dbReference type="PANTHER" id="PTHR46300:SF1">
    <property type="entry name" value="P450, PUTATIVE (EUROFUNG)-RELATED"/>
    <property type="match status" value="1"/>
</dbReference>
<evidence type="ECO:0000256" key="6">
    <source>
        <dbReference type="ARBA" id="ARBA00023004"/>
    </source>
</evidence>
<dbReference type="Pfam" id="PF00067">
    <property type="entry name" value="p450"/>
    <property type="match status" value="1"/>
</dbReference>
<dbReference type="GO" id="GO:0005506">
    <property type="term" value="F:iron ion binding"/>
    <property type="evidence" value="ECO:0007669"/>
    <property type="project" value="InterPro"/>
</dbReference>